<comment type="caution">
    <text evidence="1">The sequence shown here is derived from an EMBL/GenBank/DDBJ whole genome shotgun (WGS) entry which is preliminary data.</text>
</comment>
<evidence type="ECO:0000313" key="2">
    <source>
        <dbReference type="Proteomes" id="UP001320831"/>
    </source>
</evidence>
<protein>
    <recommendedName>
        <fullName evidence="3">GNAT family N-acetyltransferase</fullName>
    </recommendedName>
</protein>
<dbReference type="Proteomes" id="UP001320831">
    <property type="component" value="Unassembled WGS sequence"/>
</dbReference>
<sequence length="61" mass="6700">MKLIIRDSAPADLPAVMDILEAKRALLATFEPRFWKQAPASRETTGPFFASLIESASTSFS</sequence>
<organism evidence="1 2">
    <name type="scientific">Chelativorans salis</name>
    <dbReference type="NCBI Taxonomy" id="2978478"/>
    <lineage>
        <taxon>Bacteria</taxon>
        <taxon>Pseudomonadati</taxon>
        <taxon>Pseudomonadota</taxon>
        <taxon>Alphaproteobacteria</taxon>
        <taxon>Hyphomicrobiales</taxon>
        <taxon>Phyllobacteriaceae</taxon>
        <taxon>Chelativorans</taxon>
    </lineage>
</organism>
<dbReference type="RefSeq" id="WP_260902191.1">
    <property type="nucleotide sequence ID" value="NZ_JAOCZP010000002.1"/>
</dbReference>
<proteinExistence type="predicted"/>
<reference evidence="1 2" key="1">
    <citation type="submission" date="2022-09" db="EMBL/GenBank/DDBJ databases">
        <title>Chelativorans salina sp. nov., a novel slightly halophilic bacterium isolated from a saline lake sediment enrichment.</title>
        <authorList>
            <person name="Gao L."/>
            <person name="Fang B.-Z."/>
            <person name="Li W.-J."/>
        </authorList>
    </citation>
    <scope>NUCLEOTIDE SEQUENCE [LARGE SCALE GENOMIC DNA]</scope>
    <source>
        <strain evidence="1 2">EGI FJ00035</strain>
    </source>
</reference>
<keyword evidence="2" id="KW-1185">Reference proteome</keyword>
<gene>
    <name evidence="1" type="ORF">N5A92_09820</name>
</gene>
<accession>A0ABT2LMM6</accession>
<dbReference type="EMBL" id="JAOCZP010000002">
    <property type="protein sequence ID" value="MCT7375329.1"/>
    <property type="molecule type" value="Genomic_DNA"/>
</dbReference>
<evidence type="ECO:0008006" key="3">
    <source>
        <dbReference type="Google" id="ProtNLM"/>
    </source>
</evidence>
<evidence type="ECO:0000313" key="1">
    <source>
        <dbReference type="EMBL" id="MCT7375329.1"/>
    </source>
</evidence>
<name>A0ABT2LMM6_9HYPH</name>